<dbReference type="EMBL" id="LKEB01000078">
    <property type="protein sequence ID" value="ROV93875.1"/>
    <property type="molecule type" value="Genomic_DNA"/>
</dbReference>
<dbReference type="GO" id="GO:0005737">
    <property type="term" value="C:cytoplasm"/>
    <property type="evidence" value="ECO:0007669"/>
    <property type="project" value="TreeGrafter"/>
</dbReference>
<dbReference type="Pfam" id="PF03959">
    <property type="entry name" value="FSH1"/>
    <property type="match status" value="1"/>
</dbReference>
<evidence type="ECO:0000256" key="2">
    <source>
        <dbReference type="ARBA" id="ARBA00022801"/>
    </source>
</evidence>
<comment type="caution">
    <text evidence="4">The sequence shown here is derived from an EMBL/GenBank/DDBJ whole genome shotgun (WGS) entry which is preliminary data.</text>
</comment>
<dbReference type="InterPro" id="IPR050593">
    <property type="entry name" value="LovG"/>
</dbReference>
<organism evidence="4 5">
    <name type="scientific">Cytospora leucostoma</name>
    <dbReference type="NCBI Taxonomy" id="1230097"/>
    <lineage>
        <taxon>Eukaryota</taxon>
        <taxon>Fungi</taxon>
        <taxon>Dikarya</taxon>
        <taxon>Ascomycota</taxon>
        <taxon>Pezizomycotina</taxon>
        <taxon>Sordariomycetes</taxon>
        <taxon>Sordariomycetidae</taxon>
        <taxon>Diaporthales</taxon>
        <taxon>Cytosporaceae</taxon>
        <taxon>Cytospora</taxon>
    </lineage>
</organism>
<dbReference type="Gene3D" id="3.40.50.1820">
    <property type="entry name" value="alpha/beta hydrolase"/>
    <property type="match status" value="1"/>
</dbReference>
<dbReference type="InterPro" id="IPR029058">
    <property type="entry name" value="AB_hydrolase_fold"/>
</dbReference>
<accession>A0A423VS68</accession>
<dbReference type="GO" id="GO:0044550">
    <property type="term" value="P:secondary metabolite biosynthetic process"/>
    <property type="evidence" value="ECO:0007669"/>
    <property type="project" value="TreeGrafter"/>
</dbReference>
<evidence type="ECO:0000259" key="3">
    <source>
        <dbReference type="Pfam" id="PF03959"/>
    </source>
</evidence>
<name>A0A423VS68_9PEZI</name>
<keyword evidence="2" id="KW-0378">Hydrolase</keyword>
<protein>
    <recommendedName>
        <fullName evidence="3">Serine hydrolase domain-containing protein</fullName>
    </recommendedName>
</protein>
<reference evidence="4 5" key="1">
    <citation type="submission" date="2015-09" db="EMBL/GenBank/DDBJ databases">
        <title>Host preference determinants of Valsa canker pathogens revealed by comparative genomics.</title>
        <authorList>
            <person name="Yin Z."/>
            <person name="Huang L."/>
        </authorList>
    </citation>
    <scope>NUCLEOTIDE SEQUENCE [LARGE SCALE GENOMIC DNA]</scope>
    <source>
        <strain evidence="4 5">SXYLt</strain>
    </source>
</reference>
<evidence type="ECO:0000313" key="4">
    <source>
        <dbReference type="EMBL" id="ROV93875.1"/>
    </source>
</evidence>
<dbReference type="SUPFAM" id="SSF53474">
    <property type="entry name" value="alpha/beta-Hydrolases"/>
    <property type="match status" value="1"/>
</dbReference>
<evidence type="ECO:0000313" key="5">
    <source>
        <dbReference type="Proteomes" id="UP000285146"/>
    </source>
</evidence>
<dbReference type="GO" id="GO:0005634">
    <property type="term" value="C:nucleus"/>
    <property type="evidence" value="ECO:0007669"/>
    <property type="project" value="TreeGrafter"/>
</dbReference>
<dbReference type="InterPro" id="IPR005645">
    <property type="entry name" value="FSH-like_dom"/>
</dbReference>
<dbReference type="AlphaFoldDB" id="A0A423VS68"/>
<keyword evidence="5" id="KW-1185">Reference proteome</keyword>
<dbReference type="Proteomes" id="UP000285146">
    <property type="component" value="Unassembled WGS sequence"/>
</dbReference>
<dbReference type="GO" id="GO:0016787">
    <property type="term" value="F:hydrolase activity"/>
    <property type="evidence" value="ECO:0007669"/>
    <property type="project" value="UniProtKB-KW"/>
</dbReference>
<comment type="similarity">
    <text evidence="1">Belongs to the LovG family.</text>
</comment>
<feature type="domain" description="Serine hydrolase" evidence="3">
    <location>
        <begin position="18"/>
        <end position="251"/>
    </location>
</feature>
<evidence type="ECO:0000256" key="1">
    <source>
        <dbReference type="ARBA" id="ARBA00005863"/>
    </source>
</evidence>
<dbReference type="OrthoDB" id="2094269at2759"/>
<gene>
    <name evidence="4" type="ORF">VPNG_09528</name>
</gene>
<dbReference type="InParanoid" id="A0A423VS68"/>
<dbReference type="PANTHER" id="PTHR48070:SF3">
    <property type="entry name" value="ESTERASE DBAE-RELATED"/>
    <property type="match status" value="1"/>
</dbReference>
<proteinExistence type="inferred from homology"/>
<sequence>MTRDNALGTEPSFDLYLPRILCLHGGGTNSRIFHAQCRRLIADLKNEFRMVFAEGPFDSLAGSDVLSVYREWGPFKRWLRWQPEQPHIQQEVMVNELDKAVNGAMQQDDALGATGEWVAILGFSQGAKVAASLLYRQQLREAQGNTPTSLNYRFLFGVLLAGRAPLFSLEPGTTSNNSMPDATHLSTAHDLSAVAHTGKDILRIPTIHVHGLRDEGRILHRQLYEEFCGSDTRTLVEWDGGHRVPLKAKDVALVSHNIRLLARETGVY</sequence>
<dbReference type="PANTHER" id="PTHR48070">
    <property type="entry name" value="ESTERASE OVCA2"/>
    <property type="match status" value="1"/>
</dbReference>